<reference evidence="3" key="2">
    <citation type="journal article" date="2021" name="PeerJ">
        <title>Extensive microbial diversity within the chicken gut microbiome revealed by metagenomics and culture.</title>
        <authorList>
            <person name="Gilroy R."/>
            <person name="Ravi A."/>
            <person name="Getino M."/>
            <person name="Pursley I."/>
            <person name="Horton D.L."/>
            <person name="Alikhan N.F."/>
            <person name="Baker D."/>
            <person name="Gharbi K."/>
            <person name="Hall N."/>
            <person name="Watson M."/>
            <person name="Adriaenssens E.M."/>
            <person name="Foster-Nyarko E."/>
            <person name="Jarju S."/>
            <person name="Secka A."/>
            <person name="Antonio M."/>
            <person name="Oren A."/>
            <person name="Chaudhuri R.R."/>
            <person name="La Ragione R."/>
            <person name="Hildebrand F."/>
            <person name="Pallen M.J."/>
        </authorList>
    </citation>
    <scope>NUCLEOTIDE SEQUENCE</scope>
    <source>
        <strain evidence="3">G3-8215</strain>
    </source>
</reference>
<dbReference type="EMBL" id="JADILV010000047">
    <property type="protein sequence ID" value="MBO8483844.1"/>
    <property type="molecule type" value="Genomic_DNA"/>
</dbReference>
<keyword evidence="2" id="KW-0862">Zinc</keyword>
<evidence type="ECO:0000256" key="1">
    <source>
        <dbReference type="ARBA" id="ARBA00022723"/>
    </source>
</evidence>
<evidence type="ECO:0000313" key="3">
    <source>
        <dbReference type="EMBL" id="MBO8483844.1"/>
    </source>
</evidence>
<name>A0A940DSW7_9BACT</name>
<dbReference type="InterPro" id="IPR011051">
    <property type="entry name" value="RmlC_Cupin_sf"/>
</dbReference>
<dbReference type="PANTHER" id="PTHR42742:SF3">
    <property type="entry name" value="FRUCTOKINASE"/>
    <property type="match status" value="1"/>
</dbReference>
<dbReference type="GO" id="GO:0016853">
    <property type="term" value="F:isomerase activity"/>
    <property type="evidence" value="ECO:0007669"/>
    <property type="project" value="UniProtKB-KW"/>
</dbReference>
<evidence type="ECO:0000313" key="4">
    <source>
        <dbReference type="Proteomes" id="UP000725002"/>
    </source>
</evidence>
<dbReference type="InterPro" id="IPR051804">
    <property type="entry name" value="Carb_Metab_Reg_Kinase/Isom"/>
</dbReference>
<protein>
    <submittedName>
        <fullName evidence="3">Class I mannose-6-phosphate isomerase</fullName>
    </submittedName>
</protein>
<dbReference type="Proteomes" id="UP000725002">
    <property type="component" value="Unassembled WGS sequence"/>
</dbReference>
<reference evidence="3" key="1">
    <citation type="submission" date="2020-10" db="EMBL/GenBank/DDBJ databases">
        <authorList>
            <person name="Gilroy R."/>
        </authorList>
    </citation>
    <scope>NUCLEOTIDE SEQUENCE</scope>
    <source>
        <strain evidence="3">G3-8215</strain>
    </source>
</reference>
<gene>
    <name evidence="3" type="ORF">IAB75_07005</name>
</gene>
<proteinExistence type="predicted"/>
<dbReference type="Gene3D" id="3.40.50.300">
    <property type="entry name" value="P-loop containing nucleotide triphosphate hydrolases"/>
    <property type="match status" value="1"/>
</dbReference>
<dbReference type="InterPro" id="IPR027417">
    <property type="entry name" value="P-loop_NTPase"/>
</dbReference>
<dbReference type="PANTHER" id="PTHR42742">
    <property type="entry name" value="TRANSCRIPTIONAL REPRESSOR MPRA"/>
    <property type="match status" value="1"/>
</dbReference>
<dbReference type="InterPro" id="IPR014710">
    <property type="entry name" value="RmlC-like_jellyroll"/>
</dbReference>
<accession>A0A940DSW7</accession>
<organism evidence="3 4">
    <name type="scientific">Candidatus Cryptobacteroides avicola</name>
    <dbReference type="NCBI Taxonomy" id="2840757"/>
    <lineage>
        <taxon>Bacteria</taxon>
        <taxon>Pseudomonadati</taxon>
        <taxon>Bacteroidota</taxon>
        <taxon>Bacteroidia</taxon>
        <taxon>Bacteroidales</taxon>
        <taxon>Candidatus Cryptobacteroides</taxon>
    </lineage>
</organism>
<sequence length="618" mass="71176">MYNPFPYDDPRAVNRPELKEKTIKDITTGTLKSAVRLAEDLVSRLEQNPGKNITVAFDGYTTAGWSRMVNQLSQQLALRGVQMDAIDFYDVYKSEKEINDMVNPYLEWDRKIDPTLLYGKIYHGGYQSMFDREKLSHFEKSMWDIRGAVSKGTGKVVLVYGYGCLVKELRPLFDVKCYFDVTPKESILRIRRGQFANYGDKVARPVNQVIRRCYYVDFEMAVHLRGELLKGSLLDYYLPSDDLDRNQLIPMKTVSEIMDALASYPFRCKPVYLEGVWGGTYVKKLRNLPDTMRNCAWVFDLIPMEVSVVVEAGDAKVEFPFSSFVQKEGEAIMGDKCVRKFHGYFPIRFNYDDTFHSNGNMSIQVHSGAQYNHEHYDELGRQDESYYVVVAGQGAKTFVGFRDDADTDQFIKDIKLADTEYKPVDYMKYVNYEESRPGLQVMLPAGTIHSSGRNQVVLEIGSLTIGSYTYKLYDYLRADLDGKPRPIHTWHGERNLAFERKKSWVRSHIVQEPGTVRSGDGWAEYIVGESDMLYFSLRRLEFEKSIEDNTGGKFHVLVLVDGEKIRIRSVEYPERHFDAEYMDMVVVPADMGRYVVENLGTEPISVHKTMLKDGFEND</sequence>
<evidence type="ECO:0000256" key="2">
    <source>
        <dbReference type="ARBA" id="ARBA00022833"/>
    </source>
</evidence>
<dbReference type="GO" id="GO:0046872">
    <property type="term" value="F:metal ion binding"/>
    <property type="evidence" value="ECO:0007669"/>
    <property type="project" value="UniProtKB-KW"/>
</dbReference>
<keyword evidence="3" id="KW-0413">Isomerase</keyword>
<dbReference type="CDD" id="cd07010">
    <property type="entry name" value="cupin_PMI_type_I_N_bac"/>
    <property type="match status" value="1"/>
</dbReference>
<dbReference type="Gene3D" id="2.60.120.10">
    <property type="entry name" value="Jelly Rolls"/>
    <property type="match status" value="1"/>
</dbReference>
<dbReference type="SUPFAM" id="SSF51182">
    <property type="entry name" value="RmlC-like cupins"/>
    <property type="match status" value="1"/>
</dbReference>
<dbReference type="AlphaFoldDB" id="A0A940DSW7"/>
<keyword evidence="1" id="KW-0479">Metal-binding</keyword>
<comment type="caution">
    <text evidence="3">The sequence shown here is derived from an EMBL/GenBank/DDBJ whole genome shotgun (WGS) entry which is preliminary data.</text>
</comment>